<name>A0ACC0B6E4_CATRO</name>
<keyword evidence="2" id="KW-1185">Reference proteome</keyword>
<dbReference type="Proteomes" id="UP001060085">
    <property type="component" value="Linkage Group LG04"/>
</dbReference>
<accession>A0ACC0B6E4</accession>
<protein>
    <submittedName>
        <fullName evidence="1">Uncharacterized protein</fullName>
    </submittedName>
</protein>
<comment type="caution">
    <text evidence="1">The sequence shown here is derived from an EMBL/GenBank/DDBJ whole genome shotgun (WGS) entry which is preliminary data.</text>
</comment>
<evidence type="ECO:0000313" key="1">
    <source>
        <dbReference type="EMBL" id="KAI5668205.1"/>
    </source>
</evidence>
<reference evidence="2" key="1">
    <citation type="journal article" date="2023" name="Nat. Plants">
        <title>Single-cell RNA sequencing provides a high-resolution roadmap for understanding the multicellular compartmentation of specialized metabolism.</title>
        <authorList>
            <person name="Sun S."/>
            <person name="Shen X."/>
            <person name="Li Y."/>
            <person name="Li Y."/>
            <person name="Wang S."/>
            <person name="Li R."/>
            <person name="Zhang H."/>
            <person name="Shen G."/>
            <person name="Guo B."/>
            <person name="Wei J."/>
            <person name="Xu J."/>
            <person name="St-Pierre B."/>
            <person name="Chen S."/>
            <person name="Sun C."/>
        </authorList>
    </citation>
    <scope>NUCLEOTIDE SEQUENCE [LARGE SCALE GENOMIC DNA]</scope>
</reference>
<evidence type="ECO:0000313" key="2">
    <source>
        <dbReference type="Proteomes" id="UP001060085"/>
    </source>
</evidence>
<dbReference type="EMBL" id="CM044704">
    <property type="protein sequence ID" value="KAI5668205.1"/>
    <property type="molecule type" value="Genomic_DNA"/>
</dbReference>
<organism evidence="1 2">
    <name type="scientific">Catharanthus roseus</name>
    <name type="common">Madagascar periwinkle</name>
    <name type="synonym">Vinca rosea</name>
    <dbReference type="NCBI Taxonomy" id="4058"/>
    <lineage>
        <taxon>Eukaryota</taxon>
        <taxon>Viridiplantae</taxon>
        <taxon>Streptophyta</taxon>
        <taxon>Embryophyta</taxon>
        <taxon>Tracheophyta</taxon>
        <taxon>Spermatophyta</taxon>
        <taxon>Magnoliopsida</taxon>
        <taxon>eudicotyledons</taxon>
        <taxon>Gunneridae</taxon>
        <taxon>Pentapetalae</taxon>
        <taxon>asterids</taxon>
        <taxon>lamiids</taxon>
        <taxon>Gentianales</taxon>
        <taxon>Apocynaceae</taxon>
        <taxon>Rauvolfioideae</taxon>
        <taxon>Vinceae</taxon>
        <taxon>Catharanthinae</taxon>
        <taxon>Catharanthus</taxon>
    </lineage>
</organism>
<proteinExistence type="predicted"/>
<gene>
    <name evidence="1" type="ORF">M9H77_18058</name>
</gene>
<sequence length="420" mass="48368">MRTPERFISVKEAANFEEWTRKRRKIAPGHRNDVSDIEVGVDDHIGTGKIYNKHTFKRMGFSKNKEEIDLQEEQKMHKRSLKSIKEHTLNLLYLTKTKRKRLLGVSFIDHLSKKEERKLVEANCKKFYLILSGFFGLMAQGRKRKDPPPLTQQEPLPTTQHDPQTLIQQDPLTLSQQASKNTSGSPALTTVGPHNQDKACLGDQCRDWMRDLLSNAREQMMKYWKSPKYKAFCEQKGTGMRDGRSGSREVHRWFYLLHRASIVKADLTEKFSKSKHLEELHKHQIGDKKDSKWILSQRSSGDRRPWLSERPSVFVTNRREVLAPDILRNNNKPSVKSSRTRCTDGTSCHRRQQADDLSSVGPAFDRITWFTLFSWVVLAKISKPRPGLSSSPLILVRGQKLGLGSMDLVVRMLTSTHGKI</sequence>